<protein>
    <recommendedName>
        <fullName evidence="2">Tick transposon</fullName>
    </recommendedName>
</protein>
<proteinExistence type="evidence at transcript level"/>
<evidence type="ECO:0000313" key="1">
    <source>
        <dbReference type="EMBL" id="JAA62225.1"/>
    </source>
</evidence>
<dbReference type="EMBL" id="GACK01002809">
    <property type="protein sequence ID" value="JAA62225.1"/>
    <property type="molecule type" value="mRNA"/>
</dbReference>
<sequence length="240" mass="26155">GFVVLGDVVLPDSVAFTINKGPKYSYEPSGLAHQLLAINPSLSSQVDQEGRERSVLEGVEALNKTATTNPTKNAKDPIKSVFTFFKENNLWLIQADNNGCFVVLRADDFNKRAEEAVAKNFVHVRPSATRVKGRAAALCKDLELSKLASSITGCKKKAPTVSFTAKTHRDSVPFRTVVSEKGSWQCLISQFLQKHLSALHVDDPFATKNSGELVSFLNSSVCVGYSFSIDVEDALFVASQ</sequence>
<accession>L7ME15</accession>
<dbReference type="AlphaFoldDB" id="L7ME15"/>
<organism evidence="1">
    <name type="scientific">Rhipicephalus pulchellus</name>
    <name type="common">Yellow backed tick</name>
    <name type="synonym">Dermacentor pulchellus</name>
    <dbReference type="NCBI Taxonomy" id="72859"/>
    <lineage>
        <taxon>Eukaryota</taxon>
        <taxon>Metazoa</taxon>
        <taxon>Ecdysozoa</taxon>
        <taxon>Arthropoda</taxon>
        <taxon>Chelicerata</taxon>
        <taxon>Arachnida</taxon>
        <taxon>Acari</taxon>
        <taxon>Parasitiformes</taxon>
        <taxon>Ixodida</taxon>
        <taxon>Ixodoidea</taxon>
        <taxon>Ixodidae</taxon>
        <taxon>Rhipicephalinae</taxon>
        <taxon>Rhipicephalus</taxon>
        <taxon>Rhipicephalus</taxon>
    </lineage>
</organism>
<evidence type="ECO:0008006" key="2">
    <source>
        <dbReference type="Google" id="ProtNLM"/>
    </source>
</evidence>
<reference evidence="1" key="2">
    <citation type="journal article" date="2015" name="J. Proteomics">
        <title>Sexual differences in the sialomes of the zebra tick, Rhipicephalus pulchellus.</title>
        <authorList>
            <person name="Tan A.W."/>
            <person name="Francischetti I.M."/>
            <person name="Slovak M."/>
            <person name="Kini R.M."/>
            <person name="Ribeiro J.M."/>
        </authorList>
    </citation>
    <scope>NUCLEOTIDE SEQUENCE</scope>
    <source>
        <tissue evidence="1">Salivary gland</tissue>
    </source>
</reference>
<name>L7ME15_RHIPC</name>
<reference evidence="1" key="1">
    <citation type="submission" date="2012-11" db="EMBL/GenBank/DDBJ databases">
        <authorList>
            <person name="Lucero-Rivera Y.E."/>
            <person name="Tovar-Ramirez D."/>
        </authorList>
    </citation>
    <scope>NUCLEOTIDE SEQUENCE</scope>
    <source>
        <tissue evidence="1">Salivary gland</tissue>
    </source>
</reference>
<feature type="non-terminal residue" evidence="1">
    <location>
        <position position="1"/>
    </location>
</feature>